<evidence type="ECO:0000256" key="2">
    <source>
        <dbReference type="SAM" id="Phobius"/>
    </source>
</evidence>
<dbReference type="GO" id="GO:0006113">
    <property type="term" value="P:fermentation"/>
    <property type="evidence" value="ECO:0007669"/>
    <property type="project" value="InterPro"/>
</dbReference>
<feature type="domain" description="Csf1 C-terminal region" evidence="4">
    <location>
        <begin position="3255"/>
        <end position="3332"/>
    </location>
</feature>
<dbReference type="InterPro" id="IPR029636">
    <property type="entry name" value="Csf1"/>
</dbReference>
<feature type="domain" description="Csf1 C-terminal region" evidence="4">
    <location>
        <begin position="2522"/>
        <end position="3151"/>
    </location>
</feature>
<keyword evidence="2" id="KW-0812">Transmembrane</keyword>
<feature type="region of interest" description="Disordered" evidence="1">
    <location>
        <begin position="566"/>
        <end position="596"/>
    </location>
</feature>
<feature type="compositionally biased region" description="Basic residues" evidence="1">
    <location>
        <begin position="198"/>
        <end position="208"/>
    </location>
</feature>
<feature type="compositionally biased region" description="Basic and acidic residues" evidence="1">
    <location>
        <begin position="3186"/>
        <end position="3198"/>
    </location>
</feature>
<evidence type="ECO:0008006" key="7">
    <source>
        <dbReference type="Google" id="ProtNLM"/>
    </source>
</evidence>
<gene>
    <name evidence="5" type="ORF">SMACR_00850</name>
</gene>
<feature type="compositionally biased region" description="Basic and acidic residues" evidence="1">
    <location>
        <begin position="3223"/>
        <end position="3234"/>
    </location>
</feature>
<dbReference type="PANTHER" id="PTHR32085">
    <property type="entry name" value="PROTEIN CSF1"/>
    <property type="match status" value="1"/>
</dbReference>
<name>A0A8S9A0P9_SORMA</name>
<sequence length="3332" mass="370999">MAIQNNFFNDQGGFNGLFLGSLIICGALSIFSLLYFNRIFASLVSWALRTWTWHQYKVYIDFQALQISLLGGRIFFTGLRYHGANETILVQNGYITWKYWLRRVRGVKIPAKGARGHNETDTDSEADPITEQLPTPKFPCRISVCLSGLEWFIYNRSPAYDSILSGLTDLQEDAVPAASRTEPVGEADGAGAHESGKTRKRRSKKREMLRKSEQTQRSGATQYRNGRPIRDSSTGRASTMASSDDDEEEEDERDGQFSHELPLFLQMLPLQLEVTKAAMVMGNENTKAILIVKTESMEGEVDASATDTPDPYRQIFRFKFNHPVIEMKENLDYKEDQAERATRDKQTTTHDPISVHHRPFFEQQMRRLMGRLHRLRRFVTFQRNRSVESLPLDADRDIGTATSHISTSNPNNWQGLSRYLDSKAQDIGGTRPGWASSEYAAVPTILDSPEATLIIFWDVVGKVRRAHTIADEKMSGHLHNINGEEPPAWSIQLSVKGGSINYGPWADRQRADLQRTFVPNLCKDATAATRLPVGAYRVPTKFNFYIEFEDTVVLRVPVREESKNWKWKGKEPATKPPVEPQARKHRGRPKKAEQPATIHQRPYGWLDIKVTKDATISYTMDMVAGPAGFSNQLILELPSTEISSSINHELLWKSGKQQISCDLSTPLGWNALREWRFKITSSDLALFILRDHIFLLTDLVGDWASGPPPEYLVFTPFKYHVEFQLQNLQLFLNLNDANIVNNPTDLDDNTYFIVASPLLQSKLTIPIDNYRPNKNAIPFNMTANNASVTLHVPPWNTQASFLDTKEVGRLGNMVVNGAYHYHTITSPANTDTLILNFSSQSLFARVYGFTVRYAMKIKDNYFGDDVHFKTLDEHQAMLRLTDQNPGAETTNKPPPKKSSDLDVILGVRCDQPQILIPANLYSSTRHVLIDTASFMADLRFTNYYMEMDLEVAPLQLSLGNPDSSGADTPKSSTGSNTQLFIDGIHVYGHRLFGLPHAEPTYLCNWDLSVGTVTGECTTEFLTTLVRGGNAFGFSFDDDENALISAASIVLYDVTFLRVYVQSVDVWLHVEEAAFLLSTGSINVDFNDWARSHYSRRANVKIPNVKISCINAEHAARHKIRSNYPVETDALLETSVSLAIIGRKHDFSNQKRRQQEFVRREDQRTHRALFLLLSDAPEDFIPDIVDPPAQSVPPMPVPTKADEVETDRMTTYSGATSKRSRSLRHKSSFLSFTSESSVVRPRSRRSSVRVKQADRLSPFASYERQSRGSGGYVRDNSPSTRHSGFYSTFGDNAERQDLMHNTVAFSSQYFAPYFPLENLKMNYRDAAKISVERDDESEAERRSLAFELGDIDPDSIPEDCAYSSIILEVPSGVKAICNPTALRHIITLLSSLQPSDPEDILDSIQSDSMKAIFGMQKDQKMKGHVEDILIKIPRADIRFANPFDSDPANPLGEEEDQYNLSIIQLALASRSETKWQDAFKPESKQTRNSFHLRLQSIEASAAEKYHDAFNSPAAVRASVENIMISMGTRDITYLDVDMGAITSSTSSEKIDYLASLIHRTSVLASDFGRLFDEKSAYEKNMPKNMMKRLIRVGQDAPDPGFLVRPSAILRSAPEHLRSFDCWKLVMRLRQMWAVQSHWEKEQLGYTCLDKTKTPPPDLRQEVIAAFEKWRSWDLGNIGNSPLINTIFGPMKTASGPPKDRPILAVAKIKQIQFILDPGPKQNEIMAVALSIRADTRNASNAEARVGESETAGRLTVLNINCSDAAINLNWELCELASRLLELVGKLESKPPTAPKSTSLPPTKKTEDHTIHCVLAIGHGSIALETINLHISSIGSGLSASVLLQLGQDGRMDTNMIFNCDSVISSLRSHSEGVAKLLLQRPSVFVSHELKKSQAVDSHTIKATASSHHLSFVVKQDPVYITELLDLVVRDEVAKLYKLSEKVPSSAPSCPAPKNMVDRLSAFRVNVAMFMDQYTISIPLLRALTYTVNGTVARVAMAANFGREIIFDFDIKENSHEIRTKMNNVTKRISLLQIPPTNGRIRNHTTDSEHSVTVFASLELVELDASAVYSFLSALNRPEVASAVTELQQQGKAIQEHIKEITGSNHISDMRSSSPETPQVESKLLVYAVNLTFAGLRVFGNSPLNSEVEHLAHIAFKLDKIHLGTSNRVEQQGPLLAYPEFHINVREVAFEIQKGNTEAMRSCGNLTFGALITATSKHDDDGKEQRMFNVKSDAFHINLSPDTVSTVVDVLGYMGDKIKDLDTSRELEYLRKLRQSKPRIAINDLEMEEEDDQDIVDVFLSSFTYTFEICNIQLAWLVNHNHPRELPDPDKEDLVLSLDKIEFSTRTRNSARLTIENLRLQMGSVEQDWRLRSPNSALLPEIMFNIAYVSMSDTRRLAFQAVGKTLDIRLTSGFILPAAHLTRSISLSINNVQQASQNWNPSPPTATQAASSPEPQEQVRKRSILGSKRLESLLVDADFAGAVVHLTGKRTPSDLVSASRLGKPSTAGKGQFGQEEWVNSVTTLRSPGLALKMEYCDDGREDPSLFAEVKIDASSNILYPSVVPLMVEMSNNIKSVVSERGEGANSPSPPQASSPPKAKPAEEDGILSADPSAVLGRVKLNLGLRVRKQEFSLSCQPIALVAATASFDDVYFTANTVRSADQGNFFAISGAFSNLQASVQHVYSRESTGSFKVDSIVLSLMNSKHVSGTNGLSAILKVSPMEVSINAKQLQDFMLFQEIWVPRQFTETTPSSPVAKLVTETSQGHLVQRYQQVAATAAFPWTATISITALKISVDLGQALGKSTFSIDNFWISSKKTSDWEQNLCLGFDMIGMESQGRMSGFVALRDFKLRTSIKWPEREQALNETPLVQASVGFSQFRVKAAFDYQAFLVADITSMEFLMYNVRRSRQGTGDRLVAIFNGNAVQIFGTTSSAAQGVAMYQAFQRLIQERKANFESSLKEIERFMRRKSVTAPAAVIKRLDQKTKLASEADDTLSKSPISLDTDVVVTLKALNLGVFPGTFADSQVFKVEALNAQARFAASIEDRRIHSILGLTLGQLRIGLAGVRATGGAPKTLSELSVEDVVQSATGSRGGTILKVPQVEAVMQTWQRPDSRSIDYIFKSAFEGKVEVGWNYSRISFIRGMWANHSKTLQHTWGKELPPVTAIRVTGVPEGPADDGSATTAMAFQKDGEQKKQKDHRQSSIASTSTSADAQGSSASSSGSASQDKDKEKQKDQQKQQQSTNKITAEVKVPQSTNKITAEVKVPQSKYEYTALEPPVIETPQLRDMGEATPPLEWIGLHRDRLPNLTHQIVIVSLLELAGEVEDAYSKILGST</sequence>
<feature type="compositionally biased region" description="Polar residues" evidence="1">
    <location>
        <begin position="2433"/>
        <end position="2453"/>
    </location>
</feature>
<feature type="region of interest" description="Disordered" evidence="1">
    <location>
        <begin position="174"/>
        <end position="256"/>
    </location>
</feature>
<feature type="compositionally biased region" description="Low complexity" evidence="1">
    <location>
        <begin position="3199"/>
        <end position="3222"/>
    </location>
</feature>
<feature type="compositionally biased region" description="Acidic residues" evidence="1">
    <location>
        <begin position="243"/>
        <end position="253"/>
    </location>
</feature>
<feature type="compositionally biased region" description="Polar residues" evidence="1">
    <location>
        <begin position="215"/>
        <end position="224"/>
    </location>
</feature>
<accession>A0A8S9A0P9</accession>
<feature type="region of interest" description="Disordered" evidence="1">
    <location>
        <begin position="2433"/>
        <end position="2459"/>
    </location>
</feature>
<dbReference type="InterPro" id="IPR048636">
    <property type="entry name" value="Csf1_N"/>
</dbReference>
<dbReference type="PANTHER" id="PTHR32085:SF3">
    <property type="entry name" value="PROTEIN CSF1"/>
    <property type="match status" value="1"/>
</dbReference>
<dbReference type="VEuPathDB" id="FungiDB:SMAC_00850"/>
<feature type="compositionally biased region" description="Polar residues" evidence="1">
    <location>
        <begin position="231"/>
        <end position="242"/>
    </location>
</feature>
<evidence type="ECO:0000313" key="6">
    <source>
        <dbReference type="Proteomes" id="UP000433876"/>
    </source>
</evidence>
<feature type="region of interest" description="Disordered" evidence="1">
    <location>
        <begin position="2576"/>
        <end position="2604"/>
    </location>
</feature>
<evidence type="ECO:0000313" key="5">
    <source>
        <dbReference type="EMBL" id="KAA8636667.1"/>
    </source>
</evidence>
<evidence type="ECO:0000256" key="1">
    <source>
        <dbReference type="SAM" id="MobiDB-lite"/>
    </source>
</evidence>
<dbReference type="GO" id="GO:0016020">
    <property type="term" value="C:membrane"/>
    <property type="evidence" value="ECO:0007669"/>
    <property type="project" value="InterPro"/>
</dbReference>
<proteinExistence type="predicted"/>
<dbReference type="Pfam" id="PF21678">
    <property type="entry name" value="Csf1_N"/>
    <property type="match status" value="1"/>
</dbReference>
<evidence type="ECO:0000259" key="3">
    <source>
        <dbReference type="Pfam" id="PF21678"/>
    </source>
</evidence>
<keyword evidence="2" id="KW-1133">Transmembrane helix</keyword>
<reference evidence="5 6" key="1">
    <citation type="submission" date="2017-07" db="EMBL/GenBank/DDBJ databases">
        <title>Genome sequence of the Sordaria macrospora wild type strain R19027.</title>
        <authorList>
            <person name="Nowrousian M."/>
            <person name="Teichert I."/>
            <person name="Kueck U."/>
        </authorList>
    </citation>
    <scope>NUCLEOTIDE SEQUENCE [LARGE SCALE GENOMIC DNA]</scope>
    <source>
        <strain evidence="5 6">R19027</strain>
        <tissue evidence="5">Mycelium</tissue>
    </source>
</reference>
<dbReference type="EMBL" id="NMPR01000002">
    <property type="protein sequence ID" value="KAA8636667.1"/>
    <property type="molecule type" value="Genomic_DNA"/>
</dbReference>
<protein>
    <recommendedName>
        <fullName evidence="7">CSF1 protein</fullName>
    </recommendedName>
</protein>
<dbReference type="Pfam" id="PF25038">
    <property type="entry name" value="Csf1_C"/>
    <property type="match status" value="2"/>
</dbReference>
<feature type="compositionally biased region" description="Polar residues" evidence="1">
    <location>
        <begin position="1275"/>
        <end position="1286"/>
    </location>
</feature>
<keyword evidence="2" id="KW-0472">Membrane</keyword>
<feature type="region of interest" description="Disordered" evidence="1">
    <location>
        <begin position="113"/>
        <end position="132"/>
    </location>
</feature>
<feature type="region of interest" description="Disordered" evidence="1">
    <location>
        <begin position="1258"/>
        <end position="1286"/>
    </location>
</feature>
<organism evidence="5 6">
    <name type="scientific">Sordaria macrospora</name>
    <dbReference type="NCBI Taxonomy" id="5147"/>
    <lineage>
        <taxon>Eukaryota</taxon>
        <taxon>Fungi</taxon>
        <taxon>Dikarya</taxon>
        <taxon>Ascomycota</taxon>
        <taxon>Pezizomycotina</taxon>
        <taxon>Sordariomycetes</taxon>
        <taxon>Sordariomycetidae</taxon>
        <taxon>Sordariales</taxon>
        <taxon>Sordariaceae</taxon>
        <taxon>Sordaria</taxon>
    </lineage>
</organism>
<comment type="caution">
    <text evidence="5">The sequence shown here is derived from an EMBL/GenBank/DDBJ whole genome shotgun (WGS) entry which is preliminary data.</text>
</comment>
<evidence type="ECO:0000259" key="4">
    <source>
        <dbReference type="Pfam" id="PF25038"/>
    </source>
</evidence>
<feature type="domain" description="Csf1 N-terminal" evidence="3">
    <location>
        <begin position="253"/>
        <end position="892"/>
    </location>
</feature>
<dbReference type="InterPro" id="IPR056779">
    <property type="entry name" value="Csf1_C"/>
</dbReference>
<dbReference type="VEuPathDB" id="FungiDB:SMAC_00849"/>
<dbReference type="Proteomes" id="UP000433876">
    <property type="component" value="Unassembled WGS sequence"/>
</dbReference>
<feature type="region of interest" description="Disordered" evidence="1">
    <location>
        <begin position="3186"/>
        <end position="3248"/>
    </location>
</feature>
<feature type="transmembrane region" description="Helical" evidence="2">
    <location>
        <begin position="12"/>
        <end position="36"/>
    </location>
</feature>